<dbReference type="RefSeq" id="WP_382384568.1">
    <property type="nucleotide sequence ID" value="NZ_JBHMEZ010000032.1"/>
</dbReference>
<feature type="domain" description="Bacterial bifunctional deaminase-reductase C-terminal" evidence="1">
    <location>
        <begin position="73"/>
        <end position="168"/>
    </location>
</feature>
<dbReference type="Gene3D" id="3.40.430.10">
    <property type="entry name" value="Dihydrofolate Reductase, subunit A"/>
    <property type="match status" value="1"/>
</dbReference>
<dbReference type="PANTHER" id="PTHR38011">
    <property type="entry name" value="DIHYDROFOLATE REDUCTASE FAMILY PROTEIN (AFU_ORTHOLOGUE AFUA_8G06820)"/>
    <property type="match status" value="1"/>
</dbReference>
<name>A0ABV5F658_9FLAO</name>
<reference evidence="2 3" key="1">
    <citation type="submission" date="2024-09" db="EMBL/GenBank/DDBJ databases">
        <authorList>
            <person name="Sun Q."/>
            <person name="Mori K."/>
        </authorList>
    </citation>
    <scope>NUCLEOTIDE SEQUENCE [LARGE SCALE GENOMIC DNA]</scope>
    <source>
        <strain evidence="2 3">CECT 8286</strain>
    </source>
</reference>
<evidence type="ECO:0000259" key="1">
    <source>
        <dbReference type="Pfam" id="PF01872"/>
    </source>
</evidence>
<sequence length="176" mass="19941">MKKVKLYIAMSLNGKIAAADGGVDWLESIPNPDESDYGYSSFYESIDTTVQGHSTYKQILSWDIEFPYLSKRNYVFTRDETKRDDRNAMFVSENPVDFMRDLKLKDGKDIWLIGGGQINTLLLNAGLIDEIQVYVMPIILTTGINLFEALPNTTNLNLESTKTYKSGAVEMLYTIN</sequence>
<organism evidence="2 3">
    <name type="scientific">Formosa undariae</name>
    <dbReference type="NCBI Taxonomy" id="1325436"/>
    <lineage>
        <taxon>Bacteria</taxon>
        <taxon>Pseudomonadati</taxon>
        <taxon>Bacteroidota</taxon>
        <taxon>Flavobacteriia</taxon>
        <taxon>Flavobacteriales</taxon>
        <taxon>Flavobacteriaceae</taxon>
        <taxon>Formosa</taxon>
    </lineage>
</organism>
<gene>
    <name evidence="2" type="ORF">ACFFVB_17755</name>
</gene>
<protein>
    <submittedName>
        <fullName evidence="2">Dihydrofolate reductase family protein</fullName>
    </submittedName>
</protein>
<dbReference type="InterPro" id="IPR002734">
    <property type="entry name" value="RibDG_C"/>
</dbReference>
<keyword evidence="3" id="KW-1185">Reference proteome</keyword>
<dbReference type="PANTHER" id="PTHR38011:SF11">
    <property type="entry name" value="2,5-DIAMINO-6-RIBOSYLAMINO-4(3H)-PYRIMIDINONE 5'-PHOSPHATE REDUCTASE"/>
    <property type="match status" value="1"/>
</dbReference>
<accession>A0ABV5F658</accession>
<dbReference type="Proteomes" id="UP001589605">
    <property type="component" value="Unassembled WGS sequence"/>
</dbReference>
<comment type="caution">
    <text evidence="2">The sequence shown here is derived from an EMBL/GenBank/DDBJ whole genome shotgun (WGS) entry which is preliminary data.</text>
</comment>
<dbReference type="SUPFAM" id="SSF53597">
    <property type="entry name" value="Dihydrofolate reductase-like"/>
    <property type="match status" value="1"/>
</dbReference>
<evidence type="ECO:0000313" key="2">
    <source>
        <dbReference type="EMBL" id="MFB9054933.1"/>
    </source>
</evidence>
<dbReference type="EMBL" id="JBHMEZ010000032">
    <property type="protein sequence ID" value="MFB9054933.1"/>
    <property type="molecule type" value="Genomic_DNA"/>
</dbReference>
<evidence type="ECO:0000313" key="3">
    <source>
        <dbReference type="Proteomes" id="UP001589605"/>
    </source>
</evidence>
<proteinExistence type="predicted"/>
<dbReference type="InterPro" id="IPR050765">
    <property type="entry name" value="Riboflavin_Biosynth_HTPR"/>
</dbReference>
<dbReference type="InterPro" id="IPR024072">
    <property type="entry name" value="DHFR-like_dom_sf"/>
</dbReference>
<dbReference type="Pfam" id="PF01872">
    <property type="entry name" value="RibD_C"/>
    <property type="match status" value="1"/>
</dbReference>